<evidence type="ECO:0000313" key="2">
    <source>
        <dbReference type="Proteomes" id="UP001152599"/>
    </source>
</evidence>
<sequence>MGGNLWEKVFTFYDAKSRPIQTYKINHLQGRTIANNEFDFRGKVLKTKTTHNRTNADPILTTQSEFSYDHAERLIKQTFQVNNESVQSLAVHEYDDLGQLKTKKVGGSNTFSNPLQIIDYKYNIRGWMTDINDIDNLNPANAPTNVRQPQDLFAFKINYSQLTAGANQPADVEKLYNGNISQTFWRTATDNKLRGYGYSYDALNRLKTAYYRKGTAYSNNFNETLSYDKNGNILSLQRWGVPDDFGRVPAIPNMDDLTYTYFPNSNKLRKVSDGVASTKGFNDGVNLSTEYIYDPNANMKEDKNKGITEIKYNHLNLPTEIKFSNHQKIAYIYNALGTKIEKTVTNGSNISKTEYLDSFQYIDGELQFFPTSEGYVRKTEGNRRQQFFDYVYNYTDHLGNIRLSYTTDPQSPSNIKILEESNYYPFGLQHGSYNTPARDYRPIGDAREIETVDRNPYKYKYNAKEWQDELGLNVYDYGARMYMPDLGRWGVHDPASEFMYDYSPYNYAYNDPISFIDEDGELPGPVGFVLGVVSDYVAQVGVNYFVDDLSFEQSVHYNNISFLDLGVAGTLGAFSGGLSSVKNIATNKISRKAFGKVVDYGIDALIETTENVLKDAGKGDIDIWKSVAGGLIEAGIGKVIPAKYVDKLEAKLLKKSKVPPNRANVVRRRIARYKRQAKKTGRMNDKVIALEKELNSIQNTMKNYERAYLSVKTVNDAFKEGGANALTDLDLFKKDEPKKGTVIFGPLECEICD</sequence>
<dbReference type="Gene3D" id="2.180.10.10">
    <property type="entry name" value="RHS repeat-associated core"/>
    <property type="match status" value="1"/>
</dbReference>
<dbReference type="InterPro" id="IPR022385">
    <property type="entry name" value="Rhs_assc_core"/>
</dbReference>
<dbReference type="AlphaFoldDB" id="A0A9X4RWX2"/>
<dbReference type="InterPro" id="IPR050708">
    <property type="entry name" value="T6SS_VgrG/RHS"/>
</dbReference>
<name>A0A9X4RWX2_9FLAO</name>
<gene>
    <name evidence="1" type="ORF">NMK71_01405</name>
</gene>
<dbReference type="Proteomes" id="UP001152599">
    <property type="component" value="Unassembled WGS sequence"/>
</dbReference>
<comment type="caution">
    <text evidence="1">The sequence shown here is derived from an EMBL/GenBank/DDBJ whole genome shotgun (WGS) entry which is preliminary data.</text>
</comment>
<organism evidence="1 2">
    <name type="scientific">Profundicola chukchiensis</name>
    <dbReference type="NCBI Taxonomy" id="2961959"/>
    <lineage>
        <taxon>Bacteria</taxon>
        <taxon>Pseudomonadati</taxon>
        <taxon>Bacteroidota</taxon>
        <taxon>Flavobacteriia</taxon>
        <taxon>Flavobacteriales</taxon>
        <taxon>Weeksellaceae</taxon>
        <taxon>Profundicola</taxon>
    </lineage>
</organism>
<keyword evidence="2" id="KW-1185">Reference proteome</keyword>
<proteinExistence type="predicted"/>
<accession>A0A9X4RWX2</accession>
<evidence type="ECO:0000313" key="1">
    <source>
        <dbReference type="EMBL" id="MDG4945059.1"/>
    </source>
</evidence>
<dbReference type="PANTHER" id="PTHR32305">
    <property type="match status" value="1"/>
</dbReference>
<protein>
    <submittedName>
        <fullName evidence="1">RHS repeat-associated core domain-containing protein</fullName>
    </submittedName>
</protein>
<dbReference type="EMBL" id="JANCMU010000001">
    <property type="protein sequence ID" value="MDG4945059.1"/>
    <property type="molecule type" value="Genomic_DNA"/>
</dbReference>
<dbReference type="NCBIfam" id="TIGR03696">
    <property type="entry name" value="Rhs_assc_core"/>
    <property type="match status" value="1"/>
</dbReference>
<dbReference type="PANTHER" id="PTHR32305:SF15">
    <property type="entry name" value="PROTEIN RHSA-RELATED"/>
    <property type="match status" value="1"/>
</dbReference>
<dbReference type="RefSeq" id="WP_304419784.1">
    <property type="nucleotide sequence ID" value="NZ_JANCMU010000001.1"/>
</dbReference>
<reference evidence="1" key="1">
    <citation type="submission" date="2022-07" db="EMBL/GenBank/DDBJ databases">
        <title>Description and genome-wide analysis of Profundicola chukchiensis gen. nov., sp. nov., marine bacteria isolated from bottom sediments of the Chukchi Sea.</title>
        <authorList>
            <person name="Romanenko L."/>
            <person name="Otstavnykh N."/>
            <person name="Kurilenko V."/>
            <person name="Eremeev V."/>
            <person name="Velansky P."/>
            <person name="Mikhailov V."/>
            <person name="Isaeva M."/>
        </authorList>
    </citation>
    <scope>NUCLEOTIDE SEQUENCE</scope>
    <source>
        <strain evidence="1">KMM 9713</strain>
    </source>
</reference>